<sequence>MADRDQRRKKPRAPHPQGNRQAQGHSSSATNKKKHWQKKKNASQRHRAEDTGAAQAGPPSAAFLAALEAQRESERQRQEQQQQTLAVNQTAPQNEAESSERQLPAAAAVAPQRKAAQIPGYHYDEQQGRYFKLTPQLKQQLKRAAKKRRVQENEKNAAGSGLQHQVQRRRTAMKGWMGYFRERESRCRWTAGSRGYTDIMSRLFASDMAHSYLTPVYTSVPQFGQYISAIDFSSTSAYAAIGFTGGRLDVVQLGYNEDQRLGVAAQRKRTVTLIDQMRYSALKWRPMNRNRTSDEVLFARMGGLAGTVGVFQVNSNETSYPPEWLFDDARAVQWNPIRTGFFSVGFKGSKGGAAHVDMAVRVEDGVFSAPKGRVRSDVMAQAFFHDGNTIFNGTRNGSTWLWDLRAHCRIQERVEFSKPMAYIVDLHIMSDNFQVLTQWSNGKSVLIDMRTYKTVVEFAAGSKNEYFSSLTCAVDDAETTVVATAAGALGNDQAIPTVSSYDIRSGTLLSQVSINELSASGMTMPLEKVYLRPRCGSEAKNGLPEIWALNRHNLFVSTDVNNQLGTD</sequence>
<dbReference type="EMBL" id="GL376612">
    <property type="status" value="NOT_ANNOTATED_CDS"/>
    <property type="molecule type" value="Genomic_DNA"/>
</dbReference>
<evidence type="ECO:0000313" key="4">
    <source>
        <dbReference type="EnsemblProtists" id="PYU1_T012580"/>
    </source>
</evidence>
<accession>K3X5T1</accession>
<reference evidence="5" key="2">
    <citation type="submission" date="2010-04" db="EMBL/GenBank/DDBJ databases">
        <authorList>
            <person name="Buell R."/>
            <person name="Hamilton J."/>
            <person name="Hostetler J."/>
        </authorList>
    </citation>
    <scope>NUCLEOTIDE SEQUENCE [LARGE SCALE GENOMIC DNA]</scope>
    <source>
        <strain evidence="5">DAOM:BR144</strain>
    </source>
</reference>
<feature type="compositionally biased region" description="Basic and acidic residues" evidence="3">
    <location>
        <begin position="69"/>
        <end position="78"/>
    </location>
</feature>
<dbReference type="InterPro" id="IPR015943">
    <property type="entry name" value="WD40/YVTN_repeat-like_dom_sf"/>
</dbReference>
<dbReference type="InterPro" id="IPR052254">
    <property type="entry name" value="CUL4-DDB1_E3_ligase_receptor"/>
</dbReference>
<dbReference type="OMA" id="ATCAWRV"/>
<feature type="compositionally biased region" description="Polar residues" evidence="3">
    <location>
        <begin position="87"/>
        <end position="96"/>
    </location>
</feature>
<reference evidence="5" key="1">
    <citation type="journal article" date="2010" name="Genome Biol.">
        <title>Genome sequence of the necrotrophic plant pathogen Pythium ultimum reveals original pathogenicity mechanisms and effector repertoire.</title>
        <authorList>
            <person name="Levesque C.A."/>
            <person name="Brouwer H."/>
            <person name="Cano L."/>
            <person name="Hamilton J.P."/>
            <person name="Holt C."/>
            <person name="Huitema E."/>
            <person name="Raffaele S."/>
            <person name="Robideau G.P."/>
            <person name="Thines M."/>
            <person name="Win J."/>
            <person name="Zerillo M.M."/>
            <person name="Beakes G.W."/>
            <person name="Boore J.L."/>
            <person name="Busam D."/>
            <person name="Dumas B."/>
            <person name="Ferriera S."/>
            <person name="Fuerstenberg S.I."/>
            <person name="Gachon C.M."/>
            <person name="Gaulin E."/>
            <person name="Govers F."/>
            <person name="Grenville-Briggs L."/>
            <person name="Horner N."/>
            <person name="Hostetler J."/>
            <person name="Jiang R.H."/>
            <person name="Johnson J."/>
            <person name="Krajaejun T."/>
            <person name="Lin H."/>
            <person name="Meijer H.J."/>
            <person name="Moore B."/>
            <person name="Morris P."/>
            <person name="Phuntmart V."/>
            <person name="Puiu D."/>
            <person name="Shetty J."/>
            <person name="Stajich J.E."/>
            <person name="Tripathy S."/>
            <person name="Wawra S."/>
            <person name="van West P."/>
            <person name="Whitty B.R."/>
            <person name="Coutinho P.M."/>
            <person name="Henrissat B."/>
            <person name="Martin F."/>
            <person name="Thomas P.D."/>
            <person name="Tyler B.M."/>
            <person name="De Vries R.P."/>
            <person name="Kamoun S."/>
            <person name="Yandell M."/>
            <person name="Tisserat N."/>
            <person name="Buell C.R."/>
        </authorList>
    </citation>
    <scope>NUCLEOTIDE SEQUENCE</scope>
    <source>
        <strain evidence="5">DAOM:BR144</strain>
    </source>
</reference>
<dbReference type="STRING" id="431595.K3X5T1"/>
<feature type="region of interest" description="Disordered" evidence="3">
    <location>
        <begin position="1"/>
        <end position="111"/>
    </location>
</feature>
<keyword evidence="1" id="KW-0853">WD repeat</keyword>
<feature type="region of interest" description="Disordered" evidence="3">
    <location>
        <begin position="148"/>
        <end position="167"/>
    </location>
</feature>
<protein>
    <submittedName>
        <fullName evidence="4">Uncharacterized protein</fullName>
    </submittedName>
</protein>
<dbReference type="PANTHER" id="PTHR44472">
    <property type="entry name" value="DDB1- AND CUL4-ASSOCIATED FACTOR 4-RELATED"/>
    <property type="match status" value="1"/>
</dbReference>
<dbReference type="SUPFAM" id="SSF50978">
    <property type="entry name" value="WD40 repeat-like"/>
    <property type="match status" value="1"/>
</dbReference>
<keyword evidence="2" id="KW-0677">Repeat</keyword>
<evidence type="ECO:0000256" key="2">
    <source>
        <dbReference type="ARBA" id="ARBA00022737"/>
    </source>
</evidence>
<name>K3X5T1_GLOUD</name>
<dbReference type="HOGENOM" id="CLU_455285_0_0_1"/>
<dbReference type="EnsemblProtists" id="PYU1_T012580">
    <property type="protein sequence ID" value="PYU1_T012580"/>
    <property type="gene ID" value="PYU1_G012554"/>
</dbReference>
<dbReference type="InterPro" id="IPR036322">
    <property type="entry name" value="WD40_repeat_dom_sf"/>
</dbReference>
<dbReference type="VEuPathDB" id="FungiDB:PYU1_G012554"/>
<feature type="compositionally biased region" description="Basic residues" evidence="3">
    <location>
        <begin position="31"/>
        <end position="45"/>
    </location>
</feature>
<keyword evidence="5" id="KW-1185">Reference proteome</keyword>
<reference evidence="4" key="3">
    <citation type="submission" date="2015-02" db="UniProtKB">
        <authorList>
            <consortium name="EnsemblProtists"/>
        </authorList>
    </citation>
    <scope>IDENTIFICATION</scope>
    <source>
        <strain evidence="4">DAOM BR144</strain>
    </source>
</reference>
<proteinExistence type="predicted"/>
<evidence type="ECO:0000313" key="5">
    <source>
        <dbReference type="Proteomes" id="UP000019132"/>
    </source>
</evidence>
<dbReference type="PANTHER" id="PTHR44472:SF1">
    <property type="entry name" value="DDB1 AND CUL4 ASSOCIATED FACTOR 4"/>
    <property type="match status" value="1"/>
</dbReference>
<dbReference type="GO" id="GO:0080008">
    <property type="term" value="C:Cul4-RING E3 ubiquitin ligase complex"/>
    <property type="evidence" value="ECO:0007669"/>
    <property type="project" value="TreeGrafter"/>
</dbReference>
<dbReference type="eggNOG" id="ENOG502S63I">
    <property type="taxonomic scope" value="Eukaryota"/>
</dbReference>
<dbReference type="Gene3D" id="2.130.10.10">
    <property type="entry name" value="YVTN repeat-like/Quinoprotein amine dehydrogenase"/>
    <property type="match status" value="1"/>
</dbReference>
<dbReference type="Proteomes" id="UP000019132">
    <property type="component" value="Unassembled WGS sequence"/>
</dbReference>
<organism evidence="4 5">
    <name type="scientific">Globisporangium ultimum (strain ATCC 200006 / CBS 805.95 / DAOM BR144)</name>
    <name type="common">Pythium ultimum</name>
    <dbReference type="NCBI Taxonomy" id="431595"/>
    <lineage>
        <taxon>Eukaryota</taxon>
        <taxon>Sar</taxon>
        <taxon>Stramenopiles</taxon>
        <taxon>Oomycota</taxon>
        <taxon>Peronosporomycetes</taxon>
        <taxon>Pythiales</taxon>
        <taxon>Pythiaceae</taxon>
        <taxon>Globisporangium</taxon>
    </lineage>
</organism>
<dbReference type="AlphaFoldDB" id="K3X5T1"/>
<dbReference type="InParanoid" id="K3X5T1"/>
<feature type="compositionally biased region" description="Polar residues" evidence="3">
    <location>
        <begin position="18"/>
        <end position="30"/>
    </location>
</feature>
<evidence type="ECO:0000256" key="3">
    <source>
        <dbReference type="SAM" id="MobiDB-lite"/>
    </source>
</evidence>
<evidence type="ECO:0000256" key="1">
    <source>
        <dbReference type="ARBA" id="ARBA00022574"/>
    </source>
</evidence>